<proteinExistence type="inferred from homology"/>
<dbReference type="PANTHER" id="PTHR21292:SF12">
    <property type="entry name" value="EXOCYST COMPLEX COMPONENT 3-LIKE PROTEIN"/>
    <property type="match status" value="1"/>
</dbReference>
<accession>A0ABM4EEI8</accession>
<name>A0ABM4EEI8_9AVES</name>
<dbReference type="Gene3D" id="1.10.357.70">
    <property type="entry name" value="Exocyst complex component Sec6, C-terminal domain"/>
    <property type="match status" value="1"/>
</dbReference>
<protein>
    <submittedName>
        <fullName evidence="4">Exocyst complex component 3-like</fullName>
    </submittedName>
</protein>
<dbReference type="Pfam" id="PF06046">
    <property type="entry name" value="Sec6"/>
    <property type="match status" value="1"/>
</dbReference>
<feature type="region of interest" description="Disordered" evidence="2">
    <location>
        <begin position="16"/>
        <end position="47"/>
    </location>
</feature>
<evidence type="ECO:0000313" key="3">
    <source>
        <dbReference type="Proteomes" id="UP001652627"/>
    </source>
</evidence>
<keyword evidence="3" id="KW-1185">Reference proteome</keyword>
<organism evidence="3 4">
    <name type="scientific">Apteryx mantelli</name>
    <name type="common">North Island brown kiwi</name>
    <dbReference type="NCBI Taxonomy" id="2696672"/>
    <lineage>
        <taxon>Eukaryota</taxon>
        <taxon>Metazoa</taxon>
        <taxon>Chordata</taxon>
        <taxon>Craniata</taxon>
        <taxon>Vertebrata</taxon>
        <taxon>Euteleostomi</taxon>
        <taxon>Archelosauria</taxon>
        <taxon>Archosauria</taxon>
        <taxon>Dinosauria</taxon>
        <taxon>Saurischia</taxon>
        <taxon>Theropoda</taxon>
        <taxon>Coelurosauria</taxon>
        <taxon>Aves</taxon>
        <taxon>Palaeognathae</taxon>
        <taxon>Apterygiformes</taxon>
        <taxon>Apterygidae</taxon>
        <taxon>Apteryx</taxon>
    </lineage>
</organism>
<sequence>MMRKMKCSWELFRRGGSKGEKAAGENARMLPKTTREEGNKQEAKKRGKLKNVAGKLLKAIASGKEAEEKKPENENLAGNLLKIATCRKEVEGKKSAEETICGFIEQGKFFQACKHIYNLEHSGSDGMGKSESLYKLLAERMWSIMGKAFSGSDRMLLEPLQSVGESLKWEKQKKEEWFGRSQGMETLSTWSPRFWKKDLEKKLIKYMTVQIPPFGSTSNTDETALKQHLSQLEMTFLPSLERKSGFFEEAGLLVMYARCFHACLSSHLSTLTDNNHVSFSQCLLVYEWCLNMYKSGNRTLLGPSQTPHHRLSLDAQCLMRIILKTEEKLLAITQKEVGEALKEAFDIGKPPCASAAVIQVLTEKTEAAQRISESLRERVGAVCLEECLSFLESYGNEIRSFLQLHGGLGICSSLQILENCYILRAAWHKLTYVCSASTGQDVKVKGFLDQIEDETVEHLLQIITSKVKRTLKDHFKKCDSGLGHILEPLKQSFLAFERKNTGIYETLVKAVNVTIITEYVRALLTISRKPSSRQRRRIVSKIEEDHRMLQTIFKECLGPKEGSLKDPIKAILGLIQTSDAEGMKIALLPILREFPDLRSAVKNTRCLCPVAAPAITAPWEFLGLVQLEARSSRPATEDRIPALSQENHEAQILIFCAKARWCMKRSKQREGAESWWSFPGCGIVLCGGGNSPISYWFPPLFHTQPQT</sequence>
<dbReference type="Proteomes" id="UP001652627">
    <property type="component" value="Chromosome 4"/>
</dbReference>
<evidence type="ECO:0000256" key="1">
    <source>
        <dbReference type="ARBA" id="ARBA00009447"/>
    </source>
</evidence>
<dbReference type="PANTHER" id="PTHR21292">
    <property type="entry name" value="EXOCYST COMPLEX COMPONENT SEC6-RELATED"/>
    <property type="match status" value="1"/>
</dbReference>
<gene>
    <name evidence="4" type="primary">LOC106483092</name>
</gene>
<dbReference type="GeneID" id="106483092"/>
<reference evidence="4" key="1">
    <citation type="submission" date="2025-08" db="UniProtKB">
        <authorList>
            <consortium name="RefSeq"/>
        </authorList>
    </citation>
    <scope>IDENTIFICATION</scope>
    <source>
        <tissue evidence="4">Blood</tissue>
    </source>
</reference>
<evidence type="ECO:0000313" key="4">
    <source>
        <dbReference type="RefSeq" id="XP_067151121.1"/>
    </source>
</evidence>
<comment type="similarity">
    <text evidence="1">Belongs to the SEC6 family.</text>
</comment>
<dbReference type="InterPro" id="IPR010326">
    <property type="entry name" value="EXOC3/Sec6"/>
</dbReference>
<dbReference type="InterPro" id="IPR042532">
    <property type="entry name" value="EXOC3/Sec6_C"/>
</dbReference>
<dbReference type="RefSeq" id="XP_067151121.1">
    <property type="nucleotide sequence ID" value="XM_067295020.1"/>
</dbReference>
<evidence type="ECO:0000256" key="2">
    <source>
        <dbReference type="SAM" id="MobiDB-lite"/>
    </source>
</evidence>
<feature type="compositionally biased region" description="Basic and acidic residues" evidence="2">
    <location>
        <begin position="33"/>
        <end position="44"/>
    </location>
</feature>